<dbReference type="Gene3D" id="2.130.10.10">
    <property type="entry name" value="YVTN repeat-like/Quinoprotein amine dehydrogenase"/>
    <property type="match status" value="2"/>
</dbReference>
<dbReference type="InterPro" id="IPR051200">
    <property type="entry name" value="Host-pathogen_enzymatic-act"/>
</dbReference>
<evidence type="ECO:0000313" key="3">
    <source>
        <dbReference type="Proteomes" id="UP000017746"/>
    </source>
</evidence>
<dbReference type="Pfam" id="PF10282">
    <property type="entry name" value="Lactonase"/>
    <property type="match status" value="1"/>
</dbReference>
<dbReference type="KEGG" id="afs:AFR_06685"/>
<dbReference type="SUPFAM" id="SSF51004">
    <property type="entry name" value="C-terminal (heme d1) domain of cytochrome cd1-nitrite reductase"/>
    <property type="match status" value="1"/>
</dbReference>
<dbReference type="InterPro" id="IPR019405">
    <property type="entry name" value="Lactonase_7-beta_prop"/>
</dbReference>
<dbReference type="InterPro" id="IPR011045">
    <property type="entry name" value="N2O_reductase_N"/>
</dbReference>
<feature type="region of interest" description="Disordered" evidence="1">
    <location>
        <begin position="230"/>
        <end position="255"/>
    </location>
</feature>
<reference evidence="2 3" key="1">
    <citation type="journal article" date="2014" name="J. Biotechnol.">
        <title>Complete genome sequence of the actinobacterium Actinoplanes friuliensis HAG 010964, producer of the lipopeptide antibiotic friulimycin.</title>
        <authorList>
            <person name="Ruckert C."/>
            <person name="Szczepanowski R."/>
            <person name="Albersmeier A."/>
            <person name="Goesmann A."/>
            <person name="Fischer N."/>
            <person name="Steinkamper A."/>
            <person name="Puhler A."/>
            <person name="Biener R."/>
            <person name="Schwartz D."/>
            <person name="Kalinowski J."/>
        </authorList>
    </citation>
    <scope>NUCLEOTIDE SEQUENCE [LARGE SCALE GENOMIC DNA]</scope>
    <source>
        <strain evidence="2 3">DSM 7358</strain>
    </source>
</reference>
<organism evidence="2 3">
    <name type="scientific">Actinoplanes friuliensis DSM 7358</name>
    <dbReference type="NCBI Taxonomy" id="1246995"/>
    <lineage>
        <taxon>Bacteria</taxon>
        <taxon>Bacillati</taxon>
        <taxon>Actinomycetota</taxon>
        <taxon>Actinomycetes</taxon>
        <taxon>Micromonosporales</taxon>
        <taxon>Micromonosporaceae</taxon>
        <taxon>Actinoplanes</taxon>
    </lineage>
</organism>
<dbReference type="InterPro" id="IPR015943">
    <property type="entry name" value="WD40/YVTN_repeat-like_dom_sf"/>
</dbReference>
<dbReference type="Proteomes" id="UP000017746">
    <property type="component" value="Chromosome"/>
</dbReference>
<evidence type="ECO:0000313" key="2">
    <source>
        <dbReference type="EMBL" id="AGZ39626.1"/>
    </source>
</evidence>
<accession>U5VVH7</accession>
<name>U5VVH7_9ACTN</name>
<dbReference type="HOGENOM" id="CLU_477058_0_0_11"/>
<dbReference type="NCBIfam" id="TIGR02276">
    <property type="entry name" value="beta_rpt_yvtn"/>
    <property type="match status" value="1"/>
</dbReference>
<dbReference type="PANTHER" id="PTHR47197">
    <property type="entry name" value="PROTEIN NIRF"/>
    <property type="match status" value="1"/>
</dbReference>
<evidence type="ECO:0000256" key="1">
    <source>
        <dbReference type="SAM" id="MobiDB-lite"/>
    </source>
</evidence>
<dbReference type="eggNOG" id="COG3391">
    <property type="taxonomic scope" value="Bacteria"/>
</dbReference>
<dbReference type="InterPro" id="IPR011964">
    <property type="entry name" value="YVTN_b-propeller_repeat"/>
</dbReference>
<dbReference type="SUPFAM" id="SSF50974">
    <property type="entry name" value="Nitrous oxide reductase, N-terminal domain"/>
    <property type="match status" value="1"/>
</dbReference>
<sequence>MPPQVLAMIDSSVRAARLRGVDEAELLANSTDLAMAAAAWRVLRSLTDEDSRSVAAAATAALERSAVRFNPDRVDFGTVVRGTPELAAEVLIEGAPLAIATSTVTVAGPGLRARMDGRRLHIVWEPESDWLDGSVTVRGPTGWAEVRVTGLATAPPPSSRAEIEARLPSADGANDFAMSRMTVLSAPPPRRRSGATVLLAALTAGVVLGGGGVAVAMNRNEQAARQQVAALDGTSAPSTTGATPRTLAGPSVAAPKGTTVPRIPLARSVVSVAKPAVTGTIRVGKEPEGVAVSPNGRTIYVANQGERVLSVVDAVSRRVTSIKLRNTPRFVTTSRDGRLVFVSMYENDKKTGSGVAVVDAAQRKVVRYLITGDQPFTLAVGPDDRLWVPIHSSGRIEVFAAKDQHPDGRIAVKPNPHAVAFSANLMRAVTPNHESNAVSIIDMGSGKVLRSIGVSKAPHSVAVSPNGRTVLVAGYEADAANLIDLVTMRRSGPFKVGSKPQSVAFATDGAHAYVVNEGGGSVSVLNGRTGAVTATVRVGGSPRSVAVSPDGTLAYVSNGDDNTISVLRIGK</sequence>
<keyword evidence="3" id="KW-1185">Reference proteome</keyword>
<gene>
    <name evidence="2" type="ORF">AFR_06685</name>
</gene>
<dbReference type="AlphaFoldDB" id="U5VVH7"/>
<dbReference type="PATRIC" id="fig|1246995.3.peg.1366"/>
<protein>
    <submittedName>
        <fullName evidence="2">Uncharacterized protein</fullName>
    </submittedName>
</protein>
<dbReference type="InterPro" id="IPR011048">
    <property type="entry name" value="Haem_d1_sf"/>
</dbReference>
<proteinExistence type="predicted"/>
<dbReference type="EMBL" id="CP006272">
    <property type="protein sequence ID" value="AGZ39626.1"/>
    <property type="molecule type" value="Genomic_DNA"/>
</dbReference>
<dbReference type="STRING" id="1246995.AFR_06685"/>
<dbReference type="PANTHER" id="PTHR47197:SF3">
    <property type="entry name" value="DIHYDRO-HEME D1 DEHYDROGENASE"/>
    <property type="match status" value="1"/>
</dbReference>